<dbReference type="AlphaFoldDB" id="A0A1E5GHY3"/>
<dbReference type="Proteomes" id="UP000095094">
    <property type="component" value="Unassembled WGS sequence"/>
</dbReference>
<dbReference type="OrthoDB" id="2186257at2"/>
<dbReference type="EMBL" id="MIJY01000034">
    <property type="protein sequence ID" value="OEG12215.1"/>
    <property type="molecule type" value="Genomic_DNA"/>
</dbReference>
<sequence>MARKDTLKMTKEDLFFSAKSLKLFHRSEDLFVNREKEKIEKRVMYFEEGKVGKQFAVVETMELEEIYDGIHMVFDCKNTMIAKRARKGAVLQFTGKGDAYDRILQRLSYNQKLKINARIYRLNKK</sequence>
<evidence type="ECO:0000313" key="2">
    <source>
        <dbReference type="Proteomes" id="UP000095094"/>
    </source>
</evidence>
<keyword evidence="2" id="KW-1185">Reference proteome</keyword>
<proteinExistence type="predicted"/>
<evidence type="ECO:0000313" key="1">
    <source>
        <dbReference type="EMBL" id="OEG12215.1"/>
    </source>
</evidence>
<accession>A0A1E5GHY3</accession>
<name>A0A1E5GHY3_9ENTE</name>
<organism evidence="1 2">
    <name type="scientific">Enterococcus termitis</name>
    <dbReference type="NCBI Taxonomy" id="332950"/>
    <lineage>
        <taxon>Bacteria</taxon>
        <taxon>Bacillati</taxon>
        <taxon>Bacillota</taxon>
        <taxon>Bacilli</taxon>
        <taxon>Lactobacillales</taxon>
        <taxon>Enterococcaceae</taxon>
        <taxon>Enterococcus</taxon>
    </lineage>
</organism>
<gene>
    <name evidence="1" type="ORF">BCR25_06620</name>
</gene>
<protein>
    <submittedName>
        <fullName evidence="1">Uncharacterized protein</fullName>
    </submittedName>
</protein>
<comment type="caution">
    <text evidence="1">The sequence shown here is derived from an EMBL/GenBank/DDBJ whole genome shotgun (WGS) entry which is preliminary data.</text>
</comment>
<reference evidence="2" key="1">
    <citation type="submission" date="2016-09" db="EMBL/GenBank/DDBJ databases">
        <authorList>
            <person name="Gulvik C.A."/>
        </authorList>
    </citation>
    <scope>NUCLEOTIDE SEQUENCE [LARGE SCALE GENOMIC DNA]</scope>
    <source>
        <strain evidence="2">LMG 8895</strain>
    </source>
</reference>
<dbReference type="RefSeq" id="WP_069663920.1">
    <property type="nucleotide sequence ID" value="NZ_JBHUJJ010000001.1"/>
</dbReference>